<evidence type="ECO:0000256" key="6">
    <source>
        <dbReference type="ARBA" id="ARBA00023078"/>
    </source>
</evidence>
<feature type="transmembrane region" description="Helical" evidence="10">
    <location>
        <begin position="6"/>
        <end position="25"/>
    </location>
</feature>
<keyword evidence="4 10" id="KW-0249">Electron transport</keyword>
<keyword evidence="3 10" id="KW-0812">Transmembrane</keyword>
<evidence type="ECO:0000256" key="10">
    <source>
        <dbReference type="HAMAP-Rule" id="MF_00433"/>
    </source>
</evidence>
<reference evidence="11" key="1">
    <citation type="journal article" date="2015" name="Mol. Phylogenet. Evol.">
        <title>Infraspecific variation within and across complete organellar genomes and nuclear ribosomal repeat in an early land plant.</title>
        <authorList>
            <person name="Lewis L.R."/>
            <person name="Liu Y."/>
            <person name="Rozzi R."/>
            <person name="Goffinet B."/>
        </authorList>
    </citation>
    <scope>NUCLEOTIDE SEQUENCE</scope>
</reference>
<keyword evidence="6 10" id="KW-0793">Thylakoid</keyword>
<dbReference type="GO" id="GO:0015979">
    <property type="term" value="P:photosynthesis"/>
    <property type="evidence" value="ECO:0007669"/>
    <property type="project" value="UniProtKB-KW"/>
</dbReference>
<keyword evidence="7 10" id="KW-0472">Membrane</keyword>
<geneLocation type="chloroplast" evidence="11"/>
<evidence type="ECO:0000256" key="9">
    <source>
        <dbReference type="ARBA" id="ARBA00025834"/>
    </source>
</evidence>
<accession>A0A125RTN7</accession>
<comment type="similarity">
    <text evidence="10">Belongs to the PetL family.</text>
</comment>
<evidence type="ECO:0000256" key="4">
    <source>
        <dbReference type="ARBA" id="ARBA00022982"/>
    </source>
</evidence>
<evidence type="ECO:0000256" key="5">
    <source>
        <dbReference type="ARBA" id="ARBA00022989"/>
    </source>
</evidence>
<comment type="subcellular location">
    <subcellularLocation>
        <location evidence="1">Membrane</location>
        <topology evidence="1">Single-pass membrane protein</topology>
    </subcellularLocation>
    <subcellularLocation>
        <location evidence="10">Plastid</location>
        <location evidence="10">Chloroplast thylakoid membrane</location>
        <topology evidence="10">Single-pass membrane protein</topology>
    </subcellularLocation>
</comment>
<keyword evidence="2 10" id="KW-0813">Transport</keyword>
<dbReference type="Pfam" id="PF05115">
    <property type="entry name" value="PetL"/>
    <property type="match status" value="1"/>
</dbReference>
<evidence type="ECO:0000256" key="7">
    <source>
        <dbReference type="ARBA" id="ARBA00023136"/>
    </source>
</evidence>
<dbReference type="AlphaFoldDB" id="A0A125RTN7"/>
<keyword evidence="11" id="KW-0934">Plastid</keyword>
<dbReference type="InterPro" id="IPR007802">
    <property type="entry name" value="Cyt_b6/f_cplx_su6"/>
</dbReference>
<evidence type="ECO:0000313" key="11">
    <source>
        <dbReference type="EMBL" id="AMD61986.1"/>
    </source>
</evidence>
<evidence type="ECO:0000256" key="2">
    <source>
        <dbReference type="ARBA" id="ARBA00022448"/>
    </source>
</evidence>
<protein>
    <recommendedName>
        <fullName evidence="10">Cytochrome b6-f complex subunit 6</fullName>
    </recommendedName>
    <alternativeName>
        <fullName evidence="10">Cytochrome b6-f complex subunit PetL</fullName>
    </alternativeName>
    <alternativeName>
        <fullName evidence="10">Cytochrome b6-f complex subunit VI</fullName>
    </alternativeName>
</protein>
<organism evidence="11">
    <name type="scientific">Tetraplodon fuegianus</name>
    <dbReference type="NCBI Taxonomy" id="260168"/>
    <lineage>
        <taxon>Eukaryota</taxon>
        <taxon>Viridiplantae</taxon>
        <taxon>Streptophyta</taxon>
        <taxon>Embryophyta</taxon>
        <taxon>Bryophyta</taxon>
        <taxon>Bryophytina</taxon>
        <taxon>Bryopsida</taxon>
        <taxon>Bryidae</taxon>
        <taxon>Bryanae</taxon>
        <taxon>Splachnales</taxon>
        <taxon>Splachnaceae</taxon>
        <taxon>Tetraplodon</taxon>
    </lineage>
</organism>
<evidence type="ECO:0000256" key="1">
    <source>
        <dbReference type="ARBA" id="ARBA00004167"/>
    </source>
</evidence>
<dbReference type="GO" id="GO:0009535">
    <property type="term" value="C:chloroplast thylakoid membrane"/>
    <property type="evidence" value="ECO:0007669"/>
    <property type="project" value="UniProtKB-SubCell"/>
</dbReference>
<dbReference type="HAMAP" id="MF_00433">
    <property type="entry name" value="Cytb6_f_PetL"/>
    <property type="match status" value="1"/>
</dbReference>
<evidence type="ECO:0000256" key="3">
    <source>
        <dbReference type="ARBA" id="ARBA00022692"/>
    </source>
</evidence>
<keyword evidence="10" id="KW-0602">Photosynthesis</keyword>
<dbReference type="GO" id="GO:0009055">
    <property type="term" value="F:electron transfer activity"/>
    <property type="evidence" value="ECO:0007669"/>
    <property type="project" value="InterPro"/>
</dbReference>
<comment type="subunit">
    <text evidence="9 10">The 4 large subunits of the cytochrome b6-f complex are cytochrome b6, subunit IV (17 kDa polypeptide, PetD), cytochrome f and the Rieske protein, while the 4 small subunits are PetG, PetL, PetM and PetN. The complex functions as a dimer.</text>
</comment>
<dbReference type="GO" id="GO:0009512">
    <property type="term" value="C:cytochrome b6f complex"/>
    <property type="evidence" value="ECO:0007669"/>
    <property type="project" value="InterPro"/>
</dbReference>
<dbReference type="EMBL" id="KU095851">
    <property type="protein sequence ID" value="AMD61986.1"/>
    <property type="molecule type" value="Genomic_DNA"/>
</dbReference>
<sequence length="31" mass="3557">MLTLISYFLFLFTALILALVLFIGLNKIKLI</sequence>
<name>A0A125RTN7_9BRYO</name>
<evidence type="ECO:0000256" key="8">
    <source>
        <dbReference type="ARBA" id="ARBA00025197"/>
    </source>
</evidence>
<keyword evidence="5 10" id="KW-1133">Transmembrane helix</keyword>
<keyword evidence="11" id="KW-0150">Chloroplast</keyword>
<proteinExistence type="inferred from homology"/>
<gene>
    <name evidence="10 11" type="primary">petL</name>
</gene>
<comment type="function">
    <text evidence="8 10">Component of the cytochrome b6-f complex, which mediates electron transfer between photosystem II (PSII) and photosystem I (PSI), cyclic electron flow around PSI, and state transitions. PetL is important for photoautotrophic growth as well as for electron transfer efficiency and stability of the cytochrome b6-f complex.</text>
</comment>